<name>A0A0M6XRR6_9RHOB</name>
<keyword evidence="1 2" id="KW-0808">Transferase</keyword>
<dbReference type="PANTHER" id="PTHR10605">
    <property type="entry name" value="HEPARAN SULFATE SULFOTRANSFERASE"/>
    <property type="match status" value="1"/>
</dbReference>
<dbReference type="InterPro" id="IPR027417">
    <property type="entry name" value="P-loop_NTPase"/>
</dbReference>
<dbReference type="Pfam" id="PF13469">
    <property type="entry name" value="Sulfotransfer_3"/>
    <property type="match status" value="1"/>
</dbReference>
<dbReference type="Gene3D" id="3.40.50.300">
    <property type="entry name" value="P-loop containing nucleotide triphosphate hydrolases"/>
    <property type="match status" value="1"/>
</dbReference>
<gene>
    <name evidence="2" type="ORF">JAN5088_01496</name>
</gene>
<dbReference type="SUPFAM" id="SSF52540">
    <property type="entry name" value="P-loop containing nucleoside triphosphate hydrolases"/>
    <property type="match status" value="1"/>
</dbReference>
<keyword evidence="3" id="KW-1185">Reference proteome</keyword>
<dbReference type="AlphaFoldDB" id="A0A0M6XRR6"/>
<reference evidence="2 3" key="1">
    <citation type="submission" date="2015-07" db="EMBL/GenBank/DDBJ databases">
        <authorList>
            <person name="Noorani M."/>
        </authorList>
    </citation>
    <scope>NUCLEOTIDE SEQUENCE [LARGE SCALE GENOMIC DNA]</scope>
    <source>
        <strain evidence="2 3">CECT 5088</strain>
    </source>
</reference>
<dbReference type="Proteomes" id="UP000048908">
    <property type="component" value="Unassembled WGS sequence"/>
</dbReference>
<dbReference type="EMBL" id="CXPG01000014">
    <property type="protein sequence ID" value="CTQ32724.1"/>
    <property type="molecule type" value="Genomic_DNA"/>
</dbReference>
<proteinExistence type="predicted"/>
<dbReference type="GO" id="GO:0008146">
    <property type="term" value="F:sulfotransferase activity"/>
    <property type="evidence" value="ECO:0007669"/>
    <property type="project" value="InterPro"/>
</dbReference>
<dbReference type="InterPro" id="IPR037359">
    <property type="entry name" value="NST/OST"/>
</dbReference>
<protein>
    <submittedName>
        <fullName evidence="2">Sulfotransferase domain protein</fullName>
    </submittedName>
</protein>
<dbReference type="STRING" id="282197.SAMN04488517_101659"/>
<evidence type="ECO:0000256" key="1">
    <source>
        <dbReference type="ARBA" id="ARBA00022679"/>
    </source>
</evidence>
<dbReference type="PANTHER" id="PTHR10605:SF56">
    <property type="entry name" value="BIFUNCTIONAL HEPARAN SULFATE N-DEACETYLASE_N-SULFOTRANSFERASE"/>
    <property type="match status" value="1"/>
</dbReference>
<evidence type="ECO:0000313" key="2">
    <source>
        <dbReference type="EMBL" id="CTQ32724.1"/>
    </source>
</evidence>
<organism evidence="2 3">
    <name type="scientific">Jannaschia rubra</name>
    <dbReference type="NCBI Taxonomy" id="282197"/>
    <lineage>
        <taxon>Bacteria</taxon>
        <taxon>Pseudomonadati</taxon>
        <taxon>Pseudomonadota</taxon>
        <taxon>Alphaproteobacteria</taxon>
        <taxon>Rhodobacterales</taxon>
        <taxon>Roseobacteraceae</taxon>
        <taxon>Jannaschia</taxon>
    </lineage>
</organism>
<evidence type="ECO:0000313" key="3">
    <source>
        <dbReference type="Proteomes" id="UP000048908"/>
    </source>
</evidence>
<accession>A0A0M6XRR6</accession>
<sequence length="321" mass="36739">MHDLSGDHGVRLPDFIIGGAPKCGTTSLHFILGQHPDIGLPDNEIAFFDADDPIVHPDFLFVEDGRLEWFDVRETAPQSLEWYASRFAPFRDAQAVGEDSTTYLFSAAAPERIHSLLPEVKMIFLLRDPVQRAYSQYWHLIRTARLACSFEEALTEHSSIILGSTYAPHLRRYLASFGRDQVKVQVFEDFTRDKQGSIDDVTDYLGVPRMTLSDAQTWFNRSTYPQKPRLHRMANRIGRRIVAGRYRNHMGKRSGLRQKIGNKLEYNWFHRVNPRLLTAVRPPPMRADTAAYLTQHLSARNAGLSDLLGRNLSRVWKGFEG</sequence>